<dbReference type="InterPro" id="IPR024344">
    <property type="entry name" value="MDMPI_metal-binding"/>
</dbReference>
<dbReference type="OrthoDB" id="5185819at2"/>
<gene>
    <name evidence="2" type="ORF">DY240_21410</name>
</gene>
<name>A0A418KLB6_9ACTN</name>
<feature type="domain" description="Mycothiol-dependent maleylpyruvate isomerase metal-binding" evidence="1">
    <location>
        <begin position="18"/>
        <end position="138"/>
    </location>
</feature>
<dbReference type="EMBL" id="QUAL01000189">
    <property type="protein sequence ID" value="RIQ18325.1"/>
    <property type="molecule type" value="Genomic_DNA"/>
</dbReference>
<dbReference type="NCBIfam" id="TIGR03086">
    <property type="entry name" value="TIGR03086 family metal-binding protein"/>
    <property type="match status" value="1"/>
</dbReference>
<accession>A0A418KLB6</accession>
<dbReference type="Proteomes" id="UP000284057">
    <property type="component" value="Unassembled WGS sequence"/>
</dbReference>
<comment type="caution">
    <text evidence="2">The sequence shown here is derived from an EMBL/GenBank/DDBJ whole genome shotgun (WGS) entry which is preliminary data.</text>
</comment>
<dbReference type="RefSeq" id="WP_119661875.1">
    <property type="nucleotide sequence ID" value="NZ_QUAL01000189.1"/>
</dbReference>
<evidence type="ECO:0000259" key="1">
    <source>
        <dbReference type="Pfam" id="PF11716"/>
    </source>
</evidence>
<sequence>MPTNDLPPGDVLADLDARAVRASAELVSKATAADLSRPTPCIGWTLYGLLAHMTTQHYGFAAASRGDADPEKWKLLSLGDDPVRAYLDSADHVIEAFAADGVQERPFPLPEFRPEPFPAAQAISFHLVDYVVHSWDVAKTLGAELEFDGDVLDAAHAVAAVVPTGPVRLAPGAAFGPAVPWEGGSQLDQLVAYLGRSPAWPD</sequence>
<organism evidence="2 3">
    <name type="scientific">Jiangella rhizosphaerae</name>
    <dbReference type="NCBI Taxonomy" id="2293569"/>
    <lineage>
        <taxon>Bacteria</taxon>
        <taxon>Bacillati</taxon>
        <taxon>Actinomycetota</taxon>
        <taxon>Actinomycetes</taxon>
        <taxon>Jiangellales</taxon>
        <taxon>Jiangellaceae</taxon>
        <taxon>Jiangella</taxon>
    </lineage>
</organism>
<dbReference type="InterPro" id="IPR017520">
    <property type="entry name" value="CHP03086"/>
</dbReference>
<keyword evidence="3" id="KW-1185">Reference proteome</keyword>
<dbReference type="SUPFAM" id="SSF109854">
    <property type="entry name" value="DinB/YfiT-like putative metalloenzymes"/>
    <property type="match status" value="1"/>
</dbReference>
<dbReference type="GO" id="GO:0046872">
    <property type="term" value="F:metal ion binding"/>
    <property type="evidence" value="ECO:0007669"/>
    <property type="project" value="InterPro"/>
</dbReference>
<dbReference type="AlphaFoldDB" id="A0A418KLB6"/>
<protein>
    <submittedName>
        <fullName evidence="2">TIGR03086 family protein</fullName>
    </submittedName>
</protein>
<dbReference type="InterPro" id="IPR034660">
    <property type="entry name" value="DinB/YfiT-like"/>
</dbReference>
<reference evidence="2 3" key="1">
    <citation type="submission" date="2018-09" db="EMBL/GenBank/DDBJ databases">
        <title>Isolation, diversity and antifungal activity of actinobacteria from wheat.</title>
        <authorList>
            <person name="Han C."/>
        </authorList>
    </citation>
    <scope>NUCLEOTIDE SEQUENCE [LARGE SCALE GENOMIC DNA]</scope>
    <source>
        <strain evidence="2 3">NEAU-YY265</strain>
    </source>
</reference>
<evidence type="ECO:0000313" key="2">
    <source>
        <dbReference type="EMBL" id="RIQ18325.1"/>
    </source>
</evidence>
<dbReference type="Pfam" id="PF11716">
    <property type="entry name" value="MDMPI_N"/>
    <property type="match status" value="1"/>
</dbReference>
<dbReference type="Gene3D" id="1.20.120.450">
    <property type="entry name" value="dinb family like domain"/>
    <property type="match status" value="1"/>
</dbReference>
<evidence type="ECO:0000313" key="3">
    <source>
        <dbReference type="Proteomes" id="UP000284057"/>
    </source>
</evidence>
<dbReference type="InterPro" id="IPR017517">
    <property type="entry name" value="Maleyloyr_isom"/>
</dbReference>
<dbReference type="NCBIfam" id="TIGR03083">
    <property type="entry name" value="maleylpyruvate isomerase family mycothiol-dependent enzyme"/>
    <property type="match status" value="1"/>
</dbReference>
<proteinExistence type="predicted"/>